<dbReference type="GO" id="GO:0000278">
    <property type="term" value="P:mitotic cell cycle"/>
    <property type="evidence" value="ECO:0007669"/>
    <property type="project" value="TreeGrafter"/>
</dbReference>
<dbReference type="InterPro" id="IPR038090">
    <property type="entry name" value="Cdt1_C_WH_dom_sf"/>
</dbReference>
<comment type="similarity">
    <text evidence="1">Belongs to the Cdt1 family.</text>
</comment>
<name>A0A0R3WIS2_HYDTA</name>
<dbReference type="STRING" id="6205.A0A0R3WIS2"/>
<evidence type="ECO:0000313" key="6">
    <source>
        <dbReference type="Proteomes" id="UP000274429"/>
    </source>
</evidence>
<dbReference type="Gene3D" id="1.10.10.1420">
    <property type="entry name" value="DNA replication factor Cdt1, C-terminal WH domain"/>
    <property type="match status" value="1"/>
</dbReference>
<sequence>MSSRLTSYFGVRRACTPSSSKTTNGFENAKSNVFKAASADSNPIRSAPTSSASTESQKKDRRINALNKIKGTHVTRTRNRFNRAKLPPKKLPAYMRFVYLARKEDLKSAISPKLAPSCKGDIAVGKETREHTGTGMSTDLAESRFSSVKDENLGASQTRADSEEQVVSRGLSQSSDVPEVALKNFVISIQKRSEDRLKLHVPKEIQALTESGNCSNVSVEETSTCFEKDNTAIERVETSVVPGFSFPSDLHLPHHMERLLELFRTCESLVSTLHNRSEVCSFDKIKPAVQEVVSLLIGFSRLLSDFTEVTVGKFSAVYPLAYSFRYDKQLDRITKRPLSTYTLVLVPNLRTDGTQMAYESPSKGHLAFTGTRLIQRRHIFHNSLLQRVKKAHREFLMGRFGLSEDDLPEDSSLRRWHPAFALDTVVPEVEPIPLPPRPPNSTGDDDKITSASEAVAAFRTRALFREAKACENLVPKGVTDQKFAPPTPTTATADPNRTSNSAALRGVSAALLAKVRERERQLNLSILAQPVVSASERAAYSALPVTITQIWRELRGASRRPVPTSLIATRLIQSSASGLSLDEAMARIENLLTLMPDWVEKVAWARPHLRFKGGSADRPLKEVIDEAKAKASTMSLS</sequence>
<reference evidence="7" key="1">
    <citation type="submission" date="2017-02" db="UniProtKB">
        <authorList>
            <consortium name="WormBaseParasite"/>
        </authorList>
    </citation>
    <scope>IDENTIFICATION</scope>
</reference>
<dbReference type="GO" id="GO:0003677">
    <property type="term" value="F:DNA binding"/>
    <property type="evidence" value="ECO:0007669"/>
    <property type="project" value="InterPro"/>
</dbReference>
<dbReference type="Pfam" id="PF08839">
    <property type="entry name" value="CDT1"/>
    <property type="match status" value="1"/>
</dbReference>
<accession>A0A0R3WIS2</accession>
<evidence type="ECO:0000256" key="2">
    <source>
        <dbReference type="ARBA" id="ARBA00023306"/>
    </source>
</evidence>
<dbReference type="SMART" id="SM01075">
    <property type="entry name" value="CDT1"/>
    <property type="match status" value="1"/>
</dbReference>
<dbReference type="GO" id="GO:0071163">
    <property type="term" value="P:DNA replication preinitiation complex assembly"/>
    <property type="evidence" value="ECO:0007669"/>
    <property type="project" value="InterPro"/>
</dbReference>
<dbReference type="CDD" id="cd08674">
    <property type="entry name" value="Cdt1_m"/>
    <property type="match status" value="1"/>
</dbReference>
<dbReference type="EMBL" id="UYWX01000047">
    <property type="protein sequence ID" value="VDM16567.1"/>
    <property type="molecule type" value="Genomic_DNA"/>
</dbReference>
<dbReference type="PANTHER" id="PTHR28637:SF1">
    <property type="entry name" value="DNA REPLICATION FACTOR CDT1"/>
    <property type="match status" value="1"/>
</dbReference>
<dbReference type="WBParaSite" id="TTAC_0000051401-mRNA-1">
    <property type="protein sequence ID" value="TTAC_0000051401-mRNA-1"/>
    <property type="gene ID" value="TTAC_0000051401"/>
</dbReference>
<evidence type="ECO:0000256" key="3">
    <source>
        <dbReference type="SAM" id="MobiDB-lite"/>
    </source>
</evidence>
<evidence type="ECO:0000256" key="1">
    <source>
        <dbReference type="ARBA" id="ARBA00008356"/>
    </source>
</evidence>
<dbReference type="InterPro" id="IPR032054">
    <property type="entry name" value="Cdt1_C"/>
</dbReference>
<feature type="region of interest" description="Disordered" evidence="3">
    <location>
        <begin position="37"/>
        <end position="61"/>
    </location>
</feature>
<feature type="compositionally biased region" description="Polar residues" evidence="3">
    <location>
        <begin position="39"/>
        <end position="55"/>
    </location>
</feature>
<evidence type="ECO:0000259" key="4">
    <source>
        <dbReference type="SMART" id="SM01075"/>
    </source>
</evidence>
<organism evidence="7">
    <name type="scientific">Hydatigena taeniaeformis</name>
    <name type="common">Feline tapeworm</name>
    <name type="synonym">Taenia taeniaeformis</name>
    <dbReference type="NCBI Taxonomy" id="6205"/>
    <lineage>
        <taxon>Eukaryota</taxon>
        <taxon>Metazoa</taxon>
        <taxon>Spiralia</taxon>
        <taxon>Lophotrochozoa</taxon>
        <taxon>Platyhelminthes</taxon>
        <taxon>Cestoda</taxon>
        <taxon>Eucestoda</taxon>
        <taxon>Cyclophyllidea</taxon>
        <taxon>Taeniidae</taxon>
        <taxon>Hydatigera</taxon>
    </lineage>
</organism>
<keyword evidence="2" id="KW-0131">Cell cycle</keyword>
<dbReference type="Pfam" id="PF16679">
    <property type="entry name" value="CDT1_C"/>
    <property type="match status" value="1"/>
</dbReference>
<dbReference type="SUPFAM" id="SSF46785">
    <property type="entry name" value="Winged helix' DNA-binding domain"/>
    <property type="match status" value="1"/>
</dbReference>
<feature type="domain" description="CDT1 Geminin-binding" evidence="4">
    <location>
        <begin position="252"/>
        <end position="436"/>
    </location>
</feature>
<proteinExistence type="inferred from homology"/>
<dbReference type="GO" id="GO:0070182">
    <property type="term" value="F:DNA polymerase binding"/>
    <property type="evidence" value="ECO:0007669"/>
    <property type="project" value="TreeGrafter"/>
</dbReference>
<dbReference type="GO" id="GO:0000076">
    <property type="term" value="P:DNA replication checkpoint signaling"/>
    <property type="evidence" value="ECO:0007669"/>
    <property type="project" value="TreeGrafter"/>
</dbReference>
<dbReference type="InterPro" id="IPR045173">
    <property type="entry name" value="Cdt1"/>
</dbReference>
<reference evidence="5 6" key="2">
    <citation type="submission" date="2018-11" db="EMBL/GenBank/DDBJ databases">
        <authorList>
            <consortium name="Pathogen Informatics"/>
        </authorList>
    </citation>
    <scope>NUCLEOTIDE SEQUENCE [LARGE SCALE GENOMIC DNA]</scope>
</reference>
<dbReference type="OrthoDB" id="341730at2759"/>
<dbReference type="PANTHER" id="PTHR28637">
    <property type="entry name" value="DNA REPLICATION FACTOR CDT1"/>
    <property type="match status" value="1"/>
</dbReference>
<dbReference type="GO" id="GO:0005634">
    <property type="term" value="C:nucleus"/>
    <property type="evidence" value="ECO:0007669"/>
    <property type="project" value="TreeGrafter"/>
</dbReference>
<dbReference type="Proteomes" id="UP000274429">
    <property type="component" value="Unassembled WGS sequence"/>
</dbReference>
<dbReference type="AlphaFoldDB" id="A0A0R3WIS2"/>
<keyword evidence="6" id="KW-1185">Reference proteome</keyword>
<evidence type="ECO:0000313" key="5">
    <source>
        <dbReference type="EMBL" id="VDM16567.1"/>
    </source>
</evidence>
<protein>
    <submittedName>
        <fullName evidence="7">CDT1 domain-containing protein</fullName>
    </submittedName>
</protein>
<gene>
    <name evidence="5" type="ORF">TTAC_LOCUS515</name>
</gene>
<feature type="region of interest" description="Disordered" evidence="3">
    <location>
        <begin position="479"/>
        <end position="499"/>
    </location>
</feature>
<evidence type="ECO:0000313" key="7">
    <source>
        <dbReference type="WBParaSite" id="TTAC_0000051401-mRNA-1"/>
    </source>
</evidence>
<dbReference type="InterPro" id="IPR036390">
    <property type="entry name" value="WH_DNA-bd_sf"/>
</dbReference>
<dbReference type="InterPro" id="IPR014939">
    <property type="entry name" value="CDT1_Gemini-bd-like"/>
</dbReference>
<dbReference type="GO" id="GO:0030174">
    <property type="term" value="P:regulation of DNA-templated DNA replication initiation"/>
    <property type="evidence" value="ECO:0007669"/>
    <property type="project" value="InterPro"/>
</dbReference>